<dbReference type="PANTHER" id="PTHR21248:SF12">
    <property type="entry name" value="CARDIOLIPIN SYNTHASE C"/>
    <property type="match status" value="1"/>
</dbReference>
<dbReference type="CDD" id="cd09110">
    <property type="entry name" value="PLDc_CLS_1"/>
    <property type="match status" value="1"/>
</dbReference>
<dbReference type="EMBL" id="CP012154">
    <property type="protein sequence ID" value="AKS42328.1"/>
    <property type="molecule type" value="Genomic_DNA"/>
</dbReference>
<dbReference type="STRING" id="1579979.WM2015_1962"/>
<dbReference type="Proteomes" id="UP000066624">
    <property type="component" value="Chromosome"/>
</dbReference>
<sequence length="388" mass="43659">MWGRDVRLATAQQMKSLKAHWLPSGASGLAAMRAEIEQASYSVKLQTYIFNDDDCGRRMRSALIEAAERGLRVHLLVDALGSVRLPAGFFDGLEAAGGKVRRFNPLKAGRLVFRNHRKLLVCDRERAIVGGFNIGDEYDGDGVEHGWADLGLALSGPLVDALAMAFDRMYQLASEPPPRLARLRVAHERRVKMTGHGHLLLGGPGRGPNPLKASLMDDLSRARSITVVSPYFLPPWRLRRRLVQRARQGGRVRLLLPARSDVQLALHASRALYSRLLEAGVEILEYQPQILHSKLVIADRHVYVGSANFNTRSLHIDYELLLRLSEPRLVQQAHGLVDAMAERAETIDARGWKARQGIWRRLRQHVAYFLLARVDPLVARWLWSRQAQ</sequence>
<reference evidence="2 3" key="1">
    <citation type="submission" date="2015-07" db="EMBL/GenBank/DDBJ databases">
        <authorList>
            <person name="Noorani M."/>
        </authorList>
    </citation>
    <scope>NUCLEOTIDE SEQUENCE [LARGE SCALE GENOMIC DNA]</scope>
    <source>
        <strain evidence="2 3">KCTC 42284</strain>
    </source>
</reference>
<evidence type="ECO:0000313" key="2">
    <source>
        <dbReference type="EMBL" id="AKS42328.1"/>
    </source>
</evidence>
<dbReference type="InterPro" id="IPR001736">
    <property type="entry name" value="PLipase_D/transphosphatidylase"/>
</dbReference>
<dbReference type="SUPFAM" id="SSF56024">
    <property type="entry name" value="Phospholipase D/nuclease"/>
    <property type="match status" value="2"/>
</dbReference>
<proteinExistence type="predicted"/>
<evidence type="ECO:0000313" key="3">
    <source>
        <dbReference type="Proteomes" id="UP000066624"/>
    </source>
</evidence>
<dbReference type="PROSITE" id="PS50035">
    <property type="entry name" value="PLD"/>
    <property type="match status" value="2"/>
</dbReference>
<dbReference type="AlphaFoldDB" id="A0A0K0XXB8"/>
<dbReference type="InterPro" id="IPR025202">
    <property type="entry name" value="PLD-like_dom"/>
</dbReference>
<feature type="domain" description="PLD phosphodiesterase" evidence="1">
    <location>
        <begin position="111"/>
        <end position="138"/>
    </location>
</feature>
<dbReference type="Gene3D" id="3.30.870.10">
    <property type="entry name" value="Endonuclease Chain A"/>
    <property type="match status" value="2"/>
</dbReference>
<protein>
    <submittedName>
        <fullName evidence="2">Phospholipase D/Transphosphatidylase</fullName>
    </submittedName>
</protein>
<organism evidence="2 3">
    <name type="scientific">Wenzhouxiangella marina</name>
    <dbReference type="NCBI Taxonomy" id="1579979"/>
    <lineage>
        <taxon>Bacteria</taxon>
        <taxon>Pseudomonadati</taxon>
        <taxon>Pseudomonadota</taxon>
        <taxon>Gammaproteobacteria</taxon>
        <taxon>Chromatiales</taxon>
        <taxon>Wenzhouxiangellaceae</taxon>
        <taxon>Wenzhouxiangella</taxon>
    </lineage>
</organism>
<dbReference type="GO" id="GO:0032049">
    <property type="term" value="P:cardiolipin biosynthetic process"/>
    <property type="evidence" value="ECO:0007669"/>
    <property type="project" value="UniProtKB-ARBA"/>
</dbReference>
<dbReference type="KEGG" id="wma:WM2015_1962"/>
<dbReference type="PANTHER" id="PTHR21248">
    <property type="entry name" value="CARDIOLIPIN SYNTHASE"/>
    <property type="match status" value="1"/>
</dbReference>
<name>A0A0K0XXB8_9GAMM</name>
<accession>A0A0K0XXB8</accession>
<dbReference type="Pfam" id="PF13091">
    <property type="entry name" value="PLDc_2"/>
    <property type="match status" value="2"/>
</dbReference>
<dbReference type="SMART" id="SM00155">
    <property type="entry name" value="PLDc"/>
    <property type="match status" value="2"/>
</dbReference>
<keyword evidence="3" id="KW-1185">Reference proteome</keyword>
<evidence type="ECO:0000259" key="1">
    <source>
        <dbReference type="PROSITE" id="PS50035"/>
    </source>
</evidence>
<gene>
    <name evidence="2" type="ORF">WM2015_1962</name>
</gene>
<dbReference type="PATRIC" id="fig|1579979.3.peg.2006"/>
<dbReference type="GO" id="GO:0030572">
    <property type="term" value="F:phosphatidyltransferase activity"/>
    <property type="evidence" value="ECO:0007669"/>
    <property type="project" value="UniProtKB-ARBA"/>
</dbReference>
<feature type="domain" description="PLD phosphodiesterase" evidence="1">
    <location>
        <begin position="287"/>
        <end position="313"/>
    </location>
</feature>
<dbReference type="OrthoDB" id="9762009at2"/>